<dbReference type="Gene3D" id="3.10.129.10">
    <property type="entry name" value="Hotdog Thioesterase"/>
    <property type="match status" value="1"/>
</dbReference>
<dbReference type="EMBL" id="BJCC01000013">
    <property type="protein sequence ID" value="GCF93769.1"/>
    <property type="molecule type" value="Genomic_DNA"/>
</dbReference>
<comment type="caution">
    <text evidence="3">The sequence shown here is derived from an EMBL/GenBank/DDBJ whole genome shotgun (WGS) entry which is preliminary data.</text>
</comment>
<dbReference type="InterPro" id="IPR029069">
    <property type="entry name" value="HotDog_dom_sf"/>
</dbReference>
<dbReference type="NCBIfam" id="TIGR00051">
    <property type="entry name" value="YbgC/FadM family acyl-CoA thioesterase"/>
    <property type="match status" value="1"/>
</dbReference>
<dbReference type="InterPro" id="IPR050563">
    <property type="entry name" value="4-hydroxybenzoyl-CoA_TE"/>
</dbReference>
<reference evidence="4" key="1">
    <citation type="submission" date="2019-02" db="EMBL/GenBank/DDBJ databases">
        <title>Draft genome sequence of Enterococcus sp. Gos25-1.</title>
        <authorList>
            <person name="Tanaka N."/>
            <person name="Shiwa Y."/>
            <person name="Fujita N."/>
        </authorList>
    </citation>
    <scope>NUCLEOTIDE SEQUENCE [LARGE SCALE GENOMIC DNA]</scope>
    <source>
        <strain evidence="4">Gos25-1</strain>
    </source>
</reference>
<dbReference type="GO" id="GO:0047617">
    <property type="term" value="F:fatty acyl-CoA hydrolase activity"/>
    <property type="evidence" value="ECO:0007669"/>
    <property type="project" value="TreeGrafter"/>
</dbReference>
<sequence>MEHYAGYVRKPFYYETDKMGIIHHSNYIRWFEEARVDLLDFLDYSFDKIEADGIIVPVLGVSAAYKEMVRFGDEVLIRPFINKYTSTRLHFDYVITNQATGKIVTTGTSEHCFMSSETKRLVHLKKQHPELHALFQAYDALDQEMRN</sequence>
<dbReference type="Proteomes" id="UP000290567">
    <property type="component" value="Unassembled WGS sequence"/>
</dbReference>
<gene>
    <name evidence="3" type="ORF">NRIC_16600</name>
</gene>
<evidence type="ECO:0000313" key="3">
    <source>
        <dbReference type="EMBL" id="GCF93769.1"/>
    </source>
</evidence>
<protein>
    <submittedName>
        <fullName evidence="3">4-hydroxybenzoyl-CoA thioesterase</fullName>
    </submittedName>
</protein>
<keyword evidence="2" id="KW-0378">Hydrolase</keyword>
<comment type="similarity">
    <text evidence="1">Belongs to the 4-hydroxybenzoyl-CoA thioesterase family.</text>
</comment>
<proteinExistence type="inferred from homology"/>
<evidence type="ECO:0000256" key="2">
    <source>
        <dbReference type="ARBA" id="ARBA00022801"/>
    </source>
</evidence>
<dbReference type="AlphaFoldDB" id="A0A4V0WPG4"/>
<dbReference type="OrthoDB" id="9800856at2"/>
<dbReference type="PANTHER" id="PTHR31793">
    <property type="entry name" value="4-HYDROXYBENZOYL-COA THIOESTERASE FAMILY MEMBER"/>
    <property type="match status" value="1"/>
</dbReference>
<dbReference type="PANTHER" id="PTHR31793:SF27">
    <property type="entry name" value="NOVEL THIOESTERASE SUPERFAMILY DOMAIN AND SAPOSIN A-TYPE DOMAIN CONTAINING PROTEIN (0610012H03RIK)"/>
    <property type="match status" value="1"/>
</dbReference>
<evidence type="ECO:0000256" key="1">
    <source>
        <dbReference type="ARBA" id="ARBA00005953"/>
    </source>
</evidence>
<dbReference type="RefSeq" id="WP_146622216.1">
    <property type="nucleotide sequence ID" value="NZ_BJCC01000013.1"/>
</dbReference>
<keyword evidence="4" id="KW-1185">Reference proteome</keyword>
<dbReference type="Pfam" id="PF13279">
    <property type="entry name" value="4HBT_2"/>
    <property type="match status" value="1"/>
</dbReference>
<accession>A0A4V0WPG4</accession>
<name>A0A4V0WPG4_9ENTE</name>
<dbReference type="InterPro" id="IPR006684">
    <property type="entry name" value="YbgC/YbaW"/>
</dbReference>
<evidence type="ECO:0000313" key="4">
    <source>
        <dbReference type="Proteomes" id="UP000290567"/>
    </source>
</evidence>
<dbReference type="SUPFAM" id="SSF54637">
    <property type="entry name" value="Thioesterase/thiol ester dehydrase-isomerase"/>
    <property type="match status" value="1"/>
</dbReference>
<dbReference type="CDD" id="cd00586">
    <property type="entry name" value="4HBT"/>
    <property type="match status" value="1"/>
</dbReference>
<organism evidence="3 4">
    <name type="scientific">Enterococcus florum</name>
    <dbReference type="NCBI Taxonomy" id="2480627"/>
    <lineage>
        <taxon>Bacteria</taxon>
        <taxon>Bacillati</taxon>
        <taxon>Bacillota</taxon>
        <taxon>Bacilli</taxon>
        <taxon>Lactobacillales</taxon>
        <taxon>Enterococcaceae</taxon>
        <taxon>Enterococcus</taxon>
    </lineage>
</organism>